<dbReference type="AlphaFoldDB" id="Q24C02"/>
<dbReference type="InterPro" id="IPR004000">
    <property type="entry name" value="Actin"/>
</dbReference>
<dbReference type="InterPro" id="IPR043129">
    <property type="entry name" value="ATPase_NBD"/>
</dbReference>
<dbReference type="GeneID" id="7835972"/>
<accession>Q24C02</accession>
<dbReference type="Gene3D" id="3.30.420.40">
    <property type="match status" value="2"/>
</dbReference>
<dbReference type="Gene3D" id="3.90.640.10">
    <property type="entry name" value="Actin, Chain A, domain 4"/>
    <property type="match status" value="1"/>
</dbReference>
<dbReference type="SUPFAM" id="SSF53067">
    <property type="entry name" value="Actin-like ATPase domain"/>
    <property type="match status" value="2"/>
</dbReference>
<sequence>MDTFGDFLTKNPVVIDNGSGIIRAGIAGEDKAKLQFDSYIGRPKYKMVLPTNTQSDYYLGNISDEQRGLLKLQYPINHGIIQNWNDMDLIWKYCYSELKVSAKEYPVLLTEPAINPINHKFRVAQQFFENFNAPALFIAVQGVLSLFASGKTTGVVVEIGDGVSQIVPVFDGYSLQYAQQRIDLGGRDITEHLNLLLRRSGYFFHTSAEMEIIKKIKEKKCFVSLVSQTDDKIFEERKITDQVSLPDGNQISLTFEKSRAAEILFNPSIIGLEYPSISELLIRSIQKVDIDLRNTLYQELVISGGCTKLKDFPNRFVNEVKKSIPKAQKLRAYSPENREDLCWIGGSILSNLASFKNMWITKAEYEEQGERILLKKSF</sequence>
<comment type="catalytic activity">
    <reaction evidence="8">
        <text>ATP + H2O = ADP + phosphate + H(+)</text>
        <dbReference type="Rhea" id="RHEA:13065"/>
        <dbReference type="ChEBI" id="CHEBI:15377"/>
        <dbReference type="ChEBI" id="CHEBI:15378"/>
        <dbReference type="ChEBI" id="CHEBI:30616"/>
        <dbReference type="ChEBI" id="CHEBI:43474"/>
        <dbReference type="ChEBI" id="CHEBI:456216"/>
    </reaction>
</comment>
<dbReference type="GO" id="GO:0005524">
    <property type="term" value="F:ATP binding"/>
    <property type="evidence" value="ECO:0007669"/>
    <property type="project" value="UniProtKB-KW"/>
</dbReference>
<dbReference type="RefSeq" id="XP_001025545.2">
    <property type="nucleotide sequence ID" value="XM_001025545.2"/>
</dbReference>
<dbReference type="Pfam" id="PF00022">
    <property type="entry name" value="Actin"/>
    <property type="match status" value="1"/>
</dbReference>
<dbReference type="FunFam" id="3.90.640.10:FF:000007">
    <property type="entry name" value="Actin like 7B"/>
    <property type="match status" value="1"/>
</dbReference>
<dbReference type="PRINTS" id="PR00190">
    <property type="entry name" value="ACTIN"/>
</dbReference>
<dbReference type="HOGENOM" id="CLU_027965_0_2_1"/>
<dbReference type="PANTHER" id="PTHR11937">
    <property type="entry name" value="ACTIN"/>
    <property type="match status" value="1"/>
</dbReference>
<name>Q24C02_TETTS</name>
<dbReference type="eggNOG" id="KOG0676">
    <property type="taxonomic scope" value="Eukaryota"/>
</dbReference>
<dbReference type="KEGG" id="tet:TTHERM_01020680"/>
<dbReference type="InParanoid" id="Q24C02"/>
<dbReference type="GO" id="GO:0005856">
    <property type="term" value="C:cytoskeleton"/>
    <property type="evidence" value="ECO:0007669"/>
    <property type="project" value="UniProtKB-SubCell"/>
</dbReference>
<dbReference type="FunFam" id="3.30.420.40:FF:000058">
    <property type="entry name" value="Putative actin-related protein 5"/>
    <property type="match status" value="1"/>
</dbReference>
<dbReference type="Proteomes" id="UP000009168">
    <property type="component" value="Unassembled WGS sequence"/>
</dbReference>
<organism evidence="9 10">
    <name type="scientific">Tetrahymena thermophila (strain SB210)</name>
    <dbReference type="NCBI Taxonomy" id="312017"/>
    <lineage>
        <taxon>Eukaryota</taxon>
        <taxon>Sar</taxon>
        <taxon>Alveolata</taxon>
        <taxon>Ciliophora</taxon>
        <taxon>Intramacronucleata</taxon>
        <taxon>Oligohymenophorea</taxon>
        <taxon>Hymenostomatida</taxon>
        <taxon>Tetrahymenina</taxon>
        <taxon>Tetrahymenidae</taxon>
        <taxon>Tetrahymena</taxon>
    </lineage>
</organism>
<dbReference type="OrthoDB" id="5132116at2759"/>
<dbReference type="PROSITE" id="PS00432">
    <property type="entry name" value="ACTINS_2"/>
    <property type="match status" value="1"/>
</dbReference>
<keyword evidence="10" id="KW-1185">Reference proteome</keyword>
<keyword evidence="3" id="KW-0547">Nucleotide-binding</keyword>
<reference evidence="10" key="1">
    <citation type="journal article" date="2006" name="PLoS Biol.">
        <title>Macronuclear genome sequence of the ciliate Tetrahymena thermophila, a model eukaryote.</title>
        <authorList>
            <person name="Eisen J.A."/>
            <person name="Coyne R.S."/>
            <person name="Wu M."/>
            <person name="Wu D."/>
            <person name="Thiagarajan M."/>
            <person name="Wortman J.R."/>
            <person name="Badger J.H."/>
            <person name="Ren Q."/>
            <person name="Amedeo P."/>
            <person name="Jones K.M."/>
            <person name="Tallon L.J."/>
            <person name="Delcher A.L."/>
            <person name="Salzberg S.L."/>
            <person name="Silva J.C."/>
            <person name="Haas B.J."/>
            <person name="Majoros W.H."/>
            <person name="Farzad M."/>
            <person name="Carlton J.M."/>
            <person name="Smith R.K. Jr."/>
            <person name="Garg J."/>
            <person name="Pearlman R.E."/>
            <person name="Karrer K.M."/>
            <person name="Sun L."/>
            <person name="Manning G."/>
            <person name="Elde N.C."/>
            <person name="Turkewitz A.P."/>
            <person name="Asai D.J."/>
            <person name="Wilkes D.E."/>
            <person name="Wang Y."/>
            <person name="Cai H."/>
            <person name="Collins K."/>
            <person name="Stewart B.A."/>
            <person name="Lee S.R."/>
            <person name="Wilamowska K."/>
            <person name="Weinberg Z."/>
            <person name="Ruzzo W.L."/>
            <person name="Wloga D."/>
            <person name="Gaertig J."/>
            <person name="Frankel J."/>
            <person name="Tsao C.-C."/>
            <person name="Gorovsky M.A."/>
            <person name="Keeling P.J."/>
            <person name="Waller R.F."/>
            <person name="Patron N.J."/>
            <person name="Cherry J.M."/>
            <person name="Stover N.A."/>
            <person name="Krieger C.J."/>
            <person name="del Toro C."/>
            <person name="Ryder H.F."/>
            <person name="Williamson S.C."/>
            <person name="Barbeau R.A."/>
            <person name="Hamilton E.P."/>
            <person name="Orias E."/>
        </authorList>
    </citation>
    <scope>NUCLEOTIDE SEQUENCE [LARGE SCALE GENOMIC DNA]</scope>
    <source>
        <strain evidence="10">SB210</strain>
    </source>
</reference>
<comment type="subcellular location">
    <subcellularLocation>
        <location evidence="1">Cytoplasm</location>
        <location evidence="1">Cytoskeleton</location>
    </subcellularLocation>
</comment>
<evidence type="ECO:0000313" key="9">
    <source>
        <dbReference type="EMBL" id="EAS05300.2"/>
    </source>
</evidence>
<evidence type="ECO:0000313" key="10">
    <source>
        <dbReference type="Proteomes" id="UP000009168"/>
    </source>
</evidence>
<evidence type="ECO:0000256" key="6">
    <source>
        <dbReference type="ARBA" id="ARBA00023212"/>
    </source>
</evidence>
<evidence type="ECO:0000256" key="7">
    <source>
        <dbReference type="ARBA" id="ARBA00038483"/>
    </source>
</evidence>
<evidence type="ECO:0000256" key="5">
    <source>
        <dbReference type="ARBA" id="ARBA00022840"/>
    </source>
</evidence>
<dbReference type="SMART" id="SM00268">
    <property type="entry name" value="ACTIN"/>
    <property type="match status" value="1"/>
</dbReference>
<evidence type="ECO:0000256" key="1">
    <source>
        <dbReference type="ARBA" id="ARBA00004245"/>
    </source>
</evidence>
<keyword evidence="2" id="KW-0963">Cytoplasm</keyword>
<dbReference type="FunCoup" id="Q24C02">
    <property type="interactions" value="88"/>
</dbReference>
<dbReference type="STRING" id="312017.Q24C02"/>
<evidence type="ECO:0000256" key="8">
    <source>
        <dbReference type="ARBA" id="ARBA00049360"/>
    </source>
</evidence>
<keyword evidence="5" id="KW-0067">ATP-binding</keyword>
<dbReference type="InterPro" id="IPR004001">
    <property type="entry name" value="Actin_CS"/>
</dbReference>
<evidence type="ECO:0000256" key="3">
    <source>
        <dbReference type="ARBA" id="ARBA00022741"/>
    </source>
</evidence>
<dbReference type="GO" id="GO:0016787">
    <property type="term" value="F:hydrolase activity"/>
    <property type="evidence" value="ECO:0007669"/>
    <property type="project" value="UniProtKB-KW"/>
</dbReference>
<keyword evidence="6" id="KW-0206">Cytoskeleton</keyword>
<keyword evidence="4" id="KW-0378">Hydrolase</keyword>
<evidence type="ECO:0000256" key="4">
    <source>
        <dbReference type="ARBA" id="ARBA00022801"/>
    </source>
</evidence>
<gene>
    <name evidence="9" type="ORF">TTHERM_01020680</name>
</gene>
<proteinExistence type="inferred from homology"/>
<comment type="similarity">
    <text evidence="7">Belongs to the actin family. ARP1 subfamily.</text>
</comment>
<evidence type="ECO:0000256" key="2">
    <source>
        <dbReference type="ARBA" id="ARBA00022490"/>
    </source>
</evidence>
<protein>
    <submittedName>
        <fullName evidence="9">Beta-centractin-like protein</fullName>
    </submittedName>
</protein>
<dbReference type="EMBL" id="GG662374">
    <property type="protein sequence ID" value="EAS05300.2"/>
    <property type="molecule type" value="Genomic_DNA"/>
</dbReference>
<dbReference type="FunFam" id="3.30.420.40:FF:000188">
    <property type="entry name" value="Actin like 6B"/>
    <property type="match status" value="1"/>
</dbReference>